<evidence type="ECO:0000313" key="2">
    <source>
        <dbReference type="Proteomes" id="UP000037237"/>
    </source>
</evidence>
<protein>
    <submittedName>
        <fullName evidence="1">Uncharacterized protein</fullName>
    </submittedName>
</protein>
<accession>A0A0M0C1V4</accession>
<evidence type="ECO:0000313" key="1">
    <source>
        <dbReference type="EMBL" id="KON34675.1"/>
    </source>
</evidence>
<reference evidence="1 2" key="1">
    <citation type="submission" date="2015-06" db="EMBL/GenBank/DDBJ databases">
        <title>New insights into the roles of widespread benthic archaea in carbon and nitrogen cycling.</title>
        <authorList>
            <person name="Lazar C.S."/>
            <person name="Baker B.J."/>
            <person name="Seitz K.W."/>
            <person name="Hyde A.S."/>
            <person name="Dick G.J."/>
            <person name="Hinrichs K.-U."/>
            <person name="Teske A.P."/>
        </authorList>
    </citation>
    <scope>NUCLEOTIDE SEQUENCE [LARGE SCALE GENOMIC DNA]</scope>
    <source>
        <strain evidence="1">SG8-32-1</strain>
    </source>
</reference>
<sequence>MSTTRIVQEEMHEGRLICMVYEKRHVSKLLFNGEEKLTLKINMLVSMRESNIYERLFNTDAD</sequence>
<dbReference type="EMBL" id="LFWU01000001">
    <property type="protein sequence ID" value="KON34675.1"/>
    <property type="molecule type" value="Genomic_DNA"/>
</dbReference>
<dbReference type="AlphaFoldDB" id="A0A0M0C1V4"/>
<dbReference type="Proteomes" id="UP000037237">
    <property type="component" value="Unassembled WGS sequence"/>
</dbReference>
<comment type="caution">
    <text evidence="1">The sequence shown here is derived from an EMBL/GenBank/DDBJ whole genome shotgun (WGS) entry which is preliminary data.</text>
</comment>
<proteinExistence type="predicted"/>
<organism evidence="1 2">
    <name type="scientific">miscellaneous Crenarchaeota group-1 archaeon SG8-32-1</name>
    <dbReference type="NCBI Taxonomy" id="1685124"/>
    <lineage>
        <taxon>Archaea</taxon>
        <taxon>Candidatus Bathyarchaeota</taxon>
        <taxon>MCG-1</taxon>
    </lineage>
</organism>
<gene>
    <name evidence="1" type="ORF">AC477_00065</name>
</gene>
<name>A0A0M0C1V4_9ARCH</name>